<dbReference type="Pfam" id="PF16344">
    <property type="entry name" value="FecR_C"/>
    <property type="match status" value="1"/>
</dbReference>
<evidence type="ECO:0000313" key="4">
    <source>
        <dbReference type="EMBL" id="QSX32573.1"/>
    </source>
</evidence>
<dbReference type="Gene3D" id="2.60.120.1440">
    <property type="match status" value="1"/>
</dbReference>
<dbReference type="Pfam" id="PF04773">
    <property type="entry name" value="FecR"/>
    <property type="match status" value="1"/>
</dbReference>
<feature type="domain" description="FecR protein" evidence="1">
    <location>
        <begin position="126"/>
        <end position="218"/>
    </location>
</feature>
<dbReference type="RefSeq" id="WP_207353815.1">
    <property type="nucleotide sequence ID" value="NZ_CP071503.1"/>
</dbReference>
<evidence type="ECO:0000259" key="1">
    <source>
        <dbReference type="Pfam" id="PF04773"/>
    </source>
</evidence>
<dbReference type="PANTHER" id="PTHR30273">
    <property type="entry name" value="PERIPLASMIC SIGNAL SENSOR AND SIGMA FACTOR ACTIVATOR FECR-RELATED"/>
    <property type="match status" value="1"/>
</dbReference>
<accession>A0ABX7QPB8</accession>
<name>A0ABX7QPB8_9GAMM</name>
<keyword evidence="5" id="KW-1185">Reference proteome</keyword>
<dbReference type="Gene3D" id="3.55.50.30">
    <property type="match status" value="1"/>
</dbReference>
<reference evidence="4 5" key="1">
    <citation type="submission" date="2021-03" db="EMBL/GenBank/DDBJ databases">
        <title>Novel species identification of genus Shewanella.</title>
        <authorList>
            <person name="Liu G."/>
            <person name="Zhang Q."/>
        </authorList>
    </citation>
    <scope>NUCLEOTIDE SEQUENCE [LARGE SCALE GENOMIC DNA]</scope>
    <source>
        <strain evidence="4 5">FJAT-51800</strain>
    </source>
</reference>
<dbReference type="PANTHER" id="PTHR30273:SF2">
    <property type="entry name" value="PROTEIN FECR"/>
    <property type="match status" value="1"/>
</dbReference>
<dbReference type="Proteomes" id="UP000662770">
    <property type="component" value="Chromosome"/>
</dbReference>
<evidence type="ECO:0000259" key="3">
    <source>
        <dbReference type="Pfam" id="PF16344"/>
    </source>
</evidence>
<dbReference type="EMBL" id="CP071503">
    <property type="protein sequence ID" value="QSX32573.1"/>
    <property type="molecule type" value="Genomic_DNA"/>
</dbReference>
<dbReference type="InterPro" id="IPR006860">
    <property type="entry name" value="FecR"/>
</dbReference>
<proteinExistence type="predicted"/>
<feature type="domain" description="FecR N-terminal" evidence="2">
    <location>
        <begin position="17"/>
        <end position="51"/>
    </location>
</feature>
<dbReference type="InterPro" id="IPR032623">
    <property type="entry name" value="FecR_N"/>
</dbReference>
<dbReference type="InterPro" id="IPR032508">
    <property type="entry name" value="FecR_C"/>
</dbReference>
<feature type="domain" description="Protein FecR C-terminal" evidence="3">
    <location>
        <begin position="287"/>
        <end position="355"/>
    </location>
</feature>
<dbReference type="Pfam" id="PF16220">
    <property type="entry name" value="DUF4880"/>
    <property type="match status" value="1"/>
</dbReference>
<gene>
    <name evidence="4" type="ORF">JYB87_12500</name>
</gene>
<dbReference type="PIRSF" id="PIRSF018266">
    <property type="entry name" value="FecR"/>
    <property type="match status" value="1"/>
</dbReference>
<organism evidence="4 5">
    <name type="scientific">Shewanella avicenniae</name>
    <dbReference type="NCBI Taxonomy" id="2814294"/>
    <lineage>
        <taxon>Bacteria</taxon>
        <taxon>Pseudomonadati</taxon>
        <taxon>Pseudomonadota</taxon>
        <taxon>Gammaproteobacteria</taxon>
        <taxon>Alteromonadales</taxon>
        <taxon>Shewanellaceae</taxon>
        <taxon>Shewanella</taxon>
    </lineage>
</organism>
<protein>
    <submittedName>
        <fullName evidence="4">FecR domain-containing protein</fullName>
    </submittedName>
</protein>
<dbReference type="InterPro" id="IPR012373">
    <property type="entry name" value="Ferrdict_sens_TM"/>
</dbReference>
<sequence length="359" mass="40566">MPRIVKFPNSLERIQSEAASWISRIQTGKLSDSEQAELRAWVSQSKTHEHELRVMSENWDRLQSMADRCNETASQPRDLTLKDSKHSSQWSKTAIRLVAAVALIVTIPFMYIELVNQGLDQGTNGQYATAVGTQKTLTLADGSIVTLNTDSKLVVNYNDDIREITLVRGEANFDVAKDKQHPFIVKAGHGDVQALGTSFAVRLEGETVDVLVSHGTVRVRADEQVITKQQIDNPEISSEEHKANHQQQVVLATAGKRVVFDQKVVKSVTEEPKKDLERHLYWKRGFLDFTEQPLTQVVEEVSRYTNYKIIISSPTLNQLRVGGYYPINNLDTVFETLEMNFNLDVKKLENGTFIIKEKV</sequence>
<evidence type="ECO:0000259" key="2">
    <source>
        <dbReference type="Pfam" id="PF16220"/>
    </source>
</evidence>
<evidence type="ECO:0000313" key="5">
    <source>
        <dbReference type="Proteomes" id="UP000662770"/>
    </source>
</evidence>